<gene>
    <name evidence="4" type="ORF">SAMN05216355_102121</name>
</gene>
<evidence type="ECO:0000313" key="4">
    <source>
        <dbReference type="EMBL" id="SDN36672.1"/>
    </source>
</evidence>
<evidence type="ECO:0000256" key="2">
    <source>
        <dbReference type="SAM" id="SignalP"/>
    </source>
</evidence>
<evidence type="ECO:0000313" key="5">
    <source>
        <dbReference type="Proteomes" id="UP000198541"/>
    </source>
</evidence>
<feature type="signal peptide" evidence="2">
    <location>
        <begin position="1"/>
        <end position="22"/>
    </location>
</feature>
<dbReference type="STRING" id="332524.SAMN04487766_101315"/>
<dbReference type="InterPro" id="IPR026004">
    <property type="entry name" value="Septum_form"/>
</dbReference>
<feature type="domain" description="Septum formation-related" evidence="3">
    <location>
        <begin position="120"/>
        <end position="213"/>
    </location>
</feature>
<accession>A0A1H0AT44</accession>
<proteinExistence type="predicted"/>
<name>A0A1H0AT44_9ACTO</name>
<organism evidence="4 5">
    <name type="scientific">Actinomyces ruminicola</name>
    <dbReference type="NCBI Taxonomy" id="332524"/>
    <lineage>
        <taxon>Bacteria</taxon>
        <taxon>Bacillati</taxon>
        <taxon>Actinomycetota</taxon>
        <taxon>Actinomycetes</taxon>
        <taxon>Actinomycetales</taxon>
        <taxon>Actinomycetaceae</taxon>
        <taxon>Actinomyces</taxon>
    </lineage>
</organism>
<keyword evidence="5" id="KW-1185">Reference proteome</keyword>
<keyword evidence="2" id="KW-0732">Signal</keyword>
<feature type="region of interest" description="Disordered" evidence="1">
    <location>
        <begin position="29"/>
        <end position="58"/>
    </location>
</feature>
<feature type="compositionally biased region" description="Low complexity" evidence="1">
    <location>
        <begin position="29"/>
        <end position="48"/>
    </location>
</feature>
<protein>
    <submittedName>
        <fullName evidence="4">Septum formation</fullName>
    </submittedName>
</protein>
<evidence type="ECO:0000259" key="3">
    <source>
        <dbReference type="Pfam" id="PF13845"/>
    </source>
</evidence>
<dbReference type="Pfam" id="PF13845">
    <property type="entry name" value="Septum_form"/>
    <property type="match status" value="1"/>
</dbReference>
<reference evidence="5" key="1">
    <citation type="submission" date="2016-10" db="EMBL/GenBank/DDBJ databases">
        <authorList>
            <person name="Varghese N."/>
            <person name="Submissions S."/>
        </authorList>
    </citation>
    <scope>NUCLEOTIDE SEQUENCE [LARGE SCALE GENOMIC DNA]</scope>
    <source>
        <strain evidence="5">DSM 27982</strain>
    </source>
</reference>
<sequence length="223" mass="22401">MRKTLTTLAVPAALLMSLGVAACQGSTASDTATAAGTPSTSAAPSTTPLPEEAVATPSARTVSAMDIKVGDCLIYGDNSVPANPSATADASASGAPAAPSEGAPSSATADASGGERSGGTVASASLVDCAAPHLYEVYAEGAISADAFPDDELMEQYVSDICYNAFETYVGTSYEDAYSQGRYAVTSLRPTQTTWEQGDRTVSCLLTSVDGSELTGSARGAED</sequence>
<feature type="compositionally biased region" description="Low complexity" evidence="1">
    <location>
        <begin position="84"/>
        <end position="109"/>
    </location>
</feature>
<dbReference type="AlphaFoldDB" id="A0A1H0AT44"/>
<evidence type="ECO:0000256" key="1">
    <source>
        <dbReference type="SAM" id="MobiDB-lite"/>
    </source>
</evidence>
<dbReference type="PROSITE" id="PS51257">
    <property type="entry name" value="PROKAR_LIPOPROTEIN"/>
    <property type="match status" value="1"/>
</dbReference>
<dbReference type="EMBL" id="FNIM01000002">
    <property type="protein sequence ID" value="SDN36672.1"/>
    <property type="molecule type" value="Genomic_DNA"/>
</dbReference>
<dbReference type="RefSeq" id="WP_092533771.1">
    <property type="nucleotide sequence ID" value="NZ_FNIM01000002.1"/>
</dbReference>
<feature type="chain" id="PRO_5038814288" evidence="2">
    <location>
        <begin position="23"/>
        <end position="223"/>
    </location>
</feature>
<dbReference type="Proteomes" id="UP000198541">
    <property type="component" value="Unassembled WGS sequence"/>
</dbReference>
<feature type="region of interest" description="Disordered" evidence="1">
    <location>
        <begin position="84"/>
        <end position="118"/>
    </location>
</feature>